<gene>
    <name evidence="3" type="ORF">ACFFUT_03170</name>
</gene>
<dbReference type="PANTHER" id="PTHR48081">
    <property type="entry name" value="AB HYDROLASE SUPERFAMILY PROTEIN C4A8.06C"/>
    <property type="match status" value="1"/>
</dbReference>
<feature type="domain" description="Alpha/beta hydrolase fold-3" evidence="2">
    <location>
        <begin position="68"/>
        <end position="201"/>
    </location>
</feature>
<comment type="caution">
    <text evidence="3">The sequence shown here is derived from an EMBL/GenBank/DDBJ whole genome shotgun (WGS) entry which is preliminary data.</text>
</comment>
<dbReference type="SUPFAM" id="SSF53474">
    <property type="entry name" value="alpha/beta-Hydrolases"/>
    <property type="match status" value="1"/>
</dbReference>
<dbReference type="InterPro" id="IPR013094">
    <property type="entry name" value="AB_hydrolase_3"/>
</dbReference>
<sequence length="268" mass="29421">MTDWDDAYANRAYIEDGESYPDRWADEAREWREVEHAIGRARLNISYGAGARELLDLFLPAGRPAGIVVFVHGGYWRDFNKSFWSHLAAGATARDWAVAMPSYTLVPDARISEITAEIARAVHKAAELVAGPIILSGHSAGGHLVARMLCQDIVLSEDVSRRLQRVVPISPLSDLRPLLKTTMNEDFQMDAAEAAAESPVLETNPRDVPVTVWVGGDERPAFLDQAQWLADAWPRAEVVVAPGLHHFNVIEGLADSESSLTNALFALA</sequence>
<name>A0ABV5JBG6_9RHOB</name>
<dbReference type="Pfam" id="PF07859">
    <property type="entry name" value="Abhydrolase_3"/>
    <property type="match status" value="1"/>
</dbReference>
<dbReference type="InterPro" id="IPR050300">
    <property type="entry name" value="GDXG_lipolytic_enzyme"/>
</dbReference>
<accession>A0ABV5JBG6</accession>
<protein>
    <submittedName>
        <fullName evidence="3">Alpha/beta hydrolase</fullName>
    </submittedName>
</protein>
<reference evidence="3 4" key="1">
    <citation type="submission" date="2024-09" db="EMBL/GenBank/DDBJ databases">
        <authorList>
            <person name="Sun Q."/>
            <person name="Mori K."/>
        </authorList>
    </citation>
    <scope>NUCLEOTIDE SEQUENCE [LARGE SCALE GENOMIC DNA]</scope>
    <source>
        <strain evidence="3 4">CECT 8726</strain>
    </source>
</reference>
<dbReference type="RefSeq" id="WP_213887332.1">
    <property type="nucleotide sequence ID" value="NZ_JAGFNU010000001.1"/>
</dbReference>
<evidence type="ECO:0000256" key="1">
    <source>
        <dbReference type="ARBA" id="ARBA00022801"/>
    </source>
</evidence>
<evidence type="ECO:0000259" key="2">
    <source>
        <dbReference type="Pfam" id="PF07859"/>
    </source>
</evidence>
<dbReference type="InterPro" id="IPR029058">
    <property type="entry name" value="AB_hydrolase_fold"/>
</dbReference>
<dbReference type="GO" id="GO:0016787">
    <property type="term" value="F:hydrolase activity"/>
    <property type="evidence" value="ECO:0007669"/>
    <property type="project" value="UniProtKB-KW"/>
</dbReference>
<keyword evidence="1 3" id="KW-0378">Hydrolase</keyword>
<dbReference type="Proteomes" id="UP001589683">
    <property type="component" value="Unassembled WGS sequence"/>
</dbReference>
<dbReference type="Gene3D" id="3.40.50.1820">
    <property type="entry name" value="alpha/beta hydrolase"/>
    <property type="match status" value="1"/>
</dbReference>
<evidence type="ECO:0000313" key="4">
    <source>
        <dbReference type="Proteomes" id="UP001589683"/>
    </source>
</evidence>
<evidence type="ECO:0000313" key="3">
    <source>
        <dbReference type="EMBL" id="MFB9230788.1"/>
    </source>
</evidence>
<dbReference type="EMBL" id="JBHMEA010000007">
    <property type="protein sequence ID" value="MFB9230788.1"/>
    <property type="molecule type" value="Genomic_DNA"/>
</dbReference>
<dbReference type="PANTHER" id="PTHR48081:SF33">
    <property type="entry name" value="KYNURENINE FORMAMIDASE"/>
    <property type="match status" value="1"/>
</dbReference>
<proteinExistence type="predicted"/>
<keyword evidence="4" id="KW-1185">Reference proteome</keyword>
<organism evidence="3 4">
    <name type="scientific">Pseudohalocynthiibacter aestuariivivens</name>
    <dbReference type="NCBI Taxonomy" id="1591409"/>
    <lineage>
        <taxon>Bacteria</taxon>
        <taxon>Pseudomonadati</taxon>
        <taxon>Pseudomonadota</taxon>
        <taxon>Alphaproteobacteria</taxon>
        <taxon>Rhodobacterales</taxon>
        <taxon>Paracoccaceae</taxon>
        <taxon>Pseudohalocynthiibacter</taxon>
    </lineage>
</organism>